<dbReference type="Proteomes" id="UP000621390">
    <property type="component" value="Unassembled WGS sequence"/>
</dbReference>
<dbReference type="RefSeq" id="WP_054487665.1">
    <property type="nucleotide sequence ID" value="NZ_CAXAWT010000002.1"/>
</dbReference>
<protein>
    <submittedName>
        <fullName evidence="2">Uncharacterized protein</fullName>
    </submittedName>
</protein>
<comment type="caution">
    <text evidence="2">The sequence shown here is derived from an EMBL/GenBank/DDBJ whole genome shotgun (WGS) entry which is preliminary data.</text>
</comment>
<accession>A0A8I1KKB5</accession>
<sequence>MSSFQLHINSARELAERIIPELSPLTLMIQTGAQLSEEAALGESVTLELRYPELGPKPVDLSGSIALCFEIKAAKDWVAVTLGSEQQARIHQINYLCRHHRNDYGKLFEQLITDFCHSH</sequence>
<dbReference type="GeneID" id="78252027"/>
<dbReference type="OrthoDB" id="6241360at2"/>
<evidence type="ECO:0000313" key="3">
    <source>
        <dbReference type="Proteomes" id="UP000621390"/>
    </source>
</evidence>
<reference evidence="2 4" key="1">
    <citation type="submission" date="2020-09" db="EMBL/GenBank/DDBJ databases">
        <title>Draft Genomes of Bacterial Isolates from North Pond Shallow Sediments.</title>
        <authorList>
            <person name="Kiel Reese B."/>
            <person name="Mullis M."/>
            <person name="Weisend R.E."/>
        </authorList>
    </citation>
    <scope>NUCLEOTIDE SEQUENCE</scope>
    <source>
        <strain evidence="2">KJE-2</strain>
        <strain evidence="1 4">KJE-3</strain>
    </source>
</reference>
<evidence type="ECO:0000313" key="2">
    <source>
        <dbReference type="EMBL" id="MBJ7316984.1"/>
    </source>
</evidence>
<name>A0A8I1KKB5_9GAMM</name>
<evidence type="ECO:0000313" key="4">
    <source>
        <dbReference type="Proteomes" id="UP000655994"/>
    </source>
</evidence>
<organism evidence="2 3">
    <name type="scientific">Idiomarina abyssalis</name>
    <dbReference type="NCBI Taxonomy" id="86102"/>
    <lineage>
        <taxon>Bacteria</taxon>
        <taxon>Pseudomonadati</taxon>
        <taxon>Pseudomonadota</taxon>
        <taxon>Gammaproteobacteria</taxon>
        <taxon>Alteromonadales</taxon>
        <taxon>Idiomarinaceae</taxon>
        <taxon>Idiomarina</taxon>
    </lineage>
</organism>
<dbReference type="EMBL" id="JAEMOS010000053">
    <property type="protein sequence ID" value="MBJ7267971.1"/>
    <property type="molecule type" value="Genomic_DNA"/>
</dbReference>
<proteinExistence type="predicted"/>
<gene>
    <name evidence="1" type="ORF">JHC10_13580</name>
    <name evidence="2" type="ORF">JHC11_13385</name>
</gene>
<dbReference type="EMBL" id="JAEMOP010000009">
    <property type="protein sequence ID" value="MBJ7316984.1"/>
    <property type="molecule type" value="Genomic_DNA"/>
</dbReference>
<keyword evidence="4" id="KW-1185">Reference proteome</keyword>
<dbReference type="Proteomes" id="UP000655994">
    <property type="component" value="Unassembled WGS sequence"/>
</dbReference>
<evidence type="ECO:0000313" key="1">
    <source>
        <dbReference type="EMBL" id="MBJ7267971.1"/>
    </source>
</evidence>
<dbReference type="AlphaFoldDB" id="A0A8I1KKB5"/>